<sequence length="302" mass="32912">MDPIIRTSGLSYHYARGVQTLHDISLRVERGSIYGFLGPNGSGKTTTLSLLLGLLNNQKGDIEIFGQPLHAAREAILGRIGSLIESPSLYGHLSARENLDVYRETYGVPKARVEEVLDIVGLADTGKKTAKRFSLGMKQRLSIALALLPNPELLILDEPANGLDPAGIIELRALIKKLNAGHGMTILLSSHLLGEIEKMVSHVGIIYKGRMLFQGPLAELHGFQQRGSRLHLRTSDNEVACRLLQEHAPELSAEGVSVAFHNEGQVAAINRHLTGHGLDVYLLHPKGSDLEQLFIDLTTAHS</sequence>
<dbReference type="RefSeq" id="WP_131853403.1">
    <property type="nucleotide sequence ID" value="NZ_SKFH01000034.1"/>
</dbReference>
<evidence type="ECO:0000313" key="6">
    <source>
        <dbReference type="EMBL" id="TCZ67476.1"/>
    </source>
</evidence>
<dbReference type="EMBL" id="SKFH01000034">
    <property type="protein sequence ID" value="TCZ67476.1"/>
    <property type="molecule type" value="Genomic_DNA"/>
</dbReference>
<keyword evidence="4 6" id="KW-0067">ATP-binding</keyword>
<evidence type="ECO:0000313" key="7">
    <source>
        <dbReference type="Proteomes" id="UP000295164"/>
    </source>
</evidence>
<dbReference type="InterPro" id="IPR003593">
    <property type="entry name" value="AAA+_ATPase"/>
</dbReference>
<dbReference type="GO" id="GO:0005524">
    <property type="term" value="F:ATP binding"/>
    <property type="evidence" value="ECO:0007669"/>
    <property type="project" value="UniProtKB-KW"/>
</dbReference>
<dbReference type="PROSITE" id="PS50893">
    <property type="entry name" value="ABC_TRANSPORTER_2"/>
    <property type="match status" value="1"/>
</dbReference>
<dbReference type="Gene3D" id="3.40.50.300">
    <property type="entry name" value="P-loop containing nucleotide triphosphate hydrolases"/>
    <property type="match status" value="1"/>
</dbReference>
<evidence type="ECO:0000259" key="5">
    <source>
        <dbReference type="PROSITE" id="PS50893"/>
    </source>
</evidence>
<reference evidence="6 7" key="1">
    <citation type="submission" date="2019-03" db="EMBL/GenBank/DDBJ databases">
        <authorList>
            <person name="Kim M.K.M."/>
        </authorList>
    </citation>
    <scope>NUCLEOTIDE SEQUENCE [LARGE SCALE GENOMIC DNA]</scope>
    <source>
        <strain evidence="6 7">17J68-15</strain>
    </source>
</reference>
<organism evidence="6 7">
    <name type="scientific">Flaviaesturariibacter aridisoli</name>
    <dbReference type="NCBI Taxonomy" id="2545761"/>
    <lineage>
        <taxon>Bacteria</taxon>
        <taxon>Pseudomonadati</taxon>
        <taxon>Bacteroidota</taxon>
        <taxon>Chitinophagia</taxon>
        <taxon>Chitinophagales</taxon>
        <taxon>Chitinophagaceae</taxon>
        <taxon>Flaviaestuariibacter</taxon>
    </lineage>
</organism>
<comment type="caution">
    <text evidence="6">The sequence shown here is derived from an EMBL/GenBank/DDBJ whole genome shotgun (WGS) entry which is preliminary data.</text>
</comment>
<dbReference type="OrthoDB" id="977540at2"/>
<keyword evidence="2" id="KW-0813">Transport</keyword>
<keyword evidence="3" id="KW-0547">Nucleotide-binding</keyword>
<protein>
    <submittedName>
        <fullName evidence="6">ATP-binding cassette domain-containing protein</fullName>
    </submittedName>
</protein>
<dbReference type="SUPFAM" id="SSF52540">
    <property type="entry name" value="P-loop containing nucleoside triphosphate hydrolases"/>
    <property type="match status" value="1"/>
</dbReference>
<dbReference type="Proteomes" id="UP000295164">
    <property type="component" value="Unassembled WGS sequence"/>
</dbReference>
<gene>
    <name evidence="6" type="ORF">E0486_15465</name>
</gene>
<dbReference type="InterPro" id="IPR017871">
    <property type="entry name" value="ABC_transporter-like_CS"/>
</dbReference>
<dbReference type="AlphaFoldDB" id="A0A4R4E0D5"/>
<proteinExistence type="inferred from homology"/>
<dbReference type="InterPro" id="IPR027417">
    <property type="entry name" value="P-loop_NTPase"/>
</dbReference>
<dbReference type="PANTHER" id="PTHR43335">
    <property type="entry name" value="ABC TRANSPORTER, ATP-BINDING PROTEIN"/>
    <property type="match status" value="1"/>
</dbReference>
<evidence type="ECO:0000256" key="4">
    <source>
        <dbReference type="ARBA" id="ARBA00022840"/>
    </source>
</evidence>
<dbReference type="PANTHER" id="PTHR43335:SF8">
    <property type="entry name" value="ABC TRANSPORTER, ATP-BINDING PROTEIN"/>
    <property type="match status" value="1"/>
</dbReference>
<dbReference type="SMART" id="SM00382">
    <property type="entry name" value="AAA"/>
    <property type="match status" value="1"/>
</dbReference>
<feature type="domain" description="ABC transporter" evidence="5">
    <location>
        <begin position="5"/>
        <end position="233"/>
    </location>
</feature>
<comment type="similarity">
    <text evidence="1">Belongs to the ABC transporter superfamily.</text>
</comment>
<evidence type="ECO:0000256" key="1">
    <source>
        <dbReference type="ARBA" id="ARBA00005417"/>
    </source>
</evidence>
<accession>A0A4R4E0D5</accession>
<evidence type="ECO:0000256" key="3">
    <source>
        <dbReference type="ARBA" id="ARBA00022741"/>
    </source>
</evidence>
<dbReference type="InterPro" id="IPR003439">
    <property type="entry name" value="ABC_transporter-like_ATP-bd"/>
</dbReference>
<dbReference type="GO" id="GO:0016887">
    <property type="term" value="F:ATP hydrolysis activity"/>
    <property type="evidence" value="ECO:0007669"/>
    <property type="project" value="InterPro"/>
</dbReference>
<evidence type="ECO:0000256" key="2">
    <source>
        <dbReference type="ARBA" id="ARBA00022448"/>
    </source>
</evidence>
<keyword evidence="7" id="KW-1185">Reference proteome</keyword>
<dbReference type="Pfam" id="PF00005">
    <property type="entry name" value="ABC_tran"/>
    <property type="match status" value="1"/>
</dbReference>
<dbReference type="PROSITE" id="PS00211">
    <property type="entry name" value="ABC_TRANSPORTER_1"/>
    <property type="match status" value="1"/>
</dbReference>
<name>A0A4R4E0D5_9BACT</name>